<dbReference type="EMBL" id="LAZR01029934">
    <property type="protein sequence ID" value="KKL58120.1"/>
    <property type="molecule type" value="Genomic_DNA"/>
</dbReference>
<reference evidence="1" key="1">
    <citation type="journal article" date="2015" name="Nature">
        <title>Complex archaea that bridge the gap between prokaryotes and eukaryotes.</title>
        <authorList>
            <person name="Spang A."/>
            <person name="Saw J.H."/>
            <person name="Jorgensen S.L."/>
            <person name="Zaremba-Niedzwiedzka K."/>
            <person name="Martijn J."/>
            <person name="Lind A.E."/>
            <person name="van Eijk R."/>
            <person name="Schleper C."/>
            <person name="Guy L."/>
            <person name="Ettema T.J."/>
        </authorList>
    </citation>
    <scope>NUCLEOTIDE SEQUENCE</scope>
</reference>
<protein>
    <submittedName>
        <fullName evidence="1">Uncharacterized protein</fullName>
    </submittedName>
</protein>
<accession>A0A0F9FLF4</accession>
<proteinExistence type="predicted"/>
<comment type="caution">
    <text evidence="1">The sequence shown here is derived from an EMBL/GenBank/DDBJ whole genome shotgun (WGS) entry which is preliminary data.</text>
</comment>
<dbReference type="AlphaFoldDB" id="A0A0F9FLF4"/>
<sequence length="121" mass="12950">MTSSIYPQPFTIATTPIAANSSILTSDIAITAPLVKPGGGGILRIYFAFEFEVGAPESLISILNNGVLNGSLNPDNVDSSVVTDGYYTFDIDVESGDNINFRTEDIIDTVRVLRAHLILEA</sequence>
<organism evidence="1">
    <name type="scientific">marine sediment metagenome</name>
    <dbReference type="NCBI Taxonomy" id="412755"/>
    <lineage>
        <taxon>unclassified sequences</taxon>
        <taxon>metagenomes</taxon>
        <taxon>ecological metagenomes</taxon>
    </lineage>
</organism>
<gene>
    <name evidence="1" type="ORF">LCGC14_2228610</name>
</gene>
<name>A0A0F9FLF4_9ZZZZ</name>
<evidence type="ECO:0000313" key="1">
    <source>
        <dbReference type="EMBL" id="KKL58120.1"/>
    </source>
</evidence>